<dbReference type="CDD" id="cd03785">
    <property type="entry name" value="GT28_MurG"/>
    <property type="match status" value="1"/>
</dbReference>
<evidence type="ECO:0000259" key="12">
    <source>
        <dbReference type="Pfam" id="PF04101"/>
    </source>
</evidence>
<feature type="binding site" evidence="10">
    <location>
        <position position="121"/>
    </location>
    <ligand>
        <name>UDP-N-acetyl-alpha-D-glucosamine</name>
        <dbReference type="ChEBI" id="CHEBI:57705"/>
    </ligand>
</feature>
<keyword evidence="8 10" id="KW-0131">Cell cycle</keyword>
<dbReference type="OrthoDB" id="9808936at2"/>
<keyword evidence="6 10" id="KW-0573">Peptidoglycan synthesis</keyword>
<feature type="binding site" evidence="10">
    <location>
        <position position="162"/>
    </location>
    <ligand>
        <name>UDP-N-acetyl-alpha-D-glucosamine</name>
        <dbReference type="ChEBI" id="CHEBI:57705"/>
    </ligand>
</feature>
<dbReference type="GO" id="GO:0005886">
    <property type="term" value="C:plasma membrane"/>
    <property type="evidence" value="ECO:0007669"/>
    <property type="project" value="UniProtKB-SubCell"/>
</dbReference>
<dbReference type="Pfam" id="PF03033">
    <property type="entry name" value="Glyco_transf_28"/>
    <property type="match status" value="1"/>
</dbReference>
<dbReference type="RefSeq" id="WP_089357596.1">
    <property type="nucleotide sequence ID" value="NZ_FZPD01000005.1"/>
</dbReference>
<reference evidence="13 14" key="1">
    <citation type="submission" date="2017-06" db="EMBL/GenBank/DDBJ databases">
        <authorList>
            <person name="Kim H.J."/>
            <person name="Triplett B.A."/>
        </authorList>
    </citation>
    <scope>NUCLEOTIDE SEQUENCE [LARGE SCALE GENOMIC DNA]</scope>
    <source>
        <strain evidence="13 14">DSM 19307</strain>
    </source>
</reference>
<dbReference type="GO" id="GO:0008360">
    <property type="term" value="P:regulation of cell shape"/>
    <property type="evidence" value="ECO:0007669"/>
    <property type="project" value="UniProtKB-KW"/>
</dbReference>
<comment type="function">
    <text evidence="10">Cell wall formation. Catalyzes the transfer of a GlcNAc subunit on undecaprenyl-pyrophosphoryl-MurNAc-pentapeptide (lipid intermediate I) to form undecaprenyl-pyrophosphoryl-MurNAc-(pentapeptide)GlcNAc (lipid intermediate II).</text>
</comment>
<feature type="domain" description="Glycosyltransferase family 28 N-terminal" evidence="11">
    <location>
        <begin position="1"/>
        <end position="138"/>
    </location>
</feature>
<dbReference type="GO" id="GO:0050511">
    <property type="term" value="F:undecaprenyldiphospho-muramoylpentapeptide beta-N-acetylglucosaminyltransferase activity"/>
    <property type="evidence" value="ECO:0007669"/>
    <property type="project" value="UniProtKB-UniRule"/>
</dbReference>
<dbReference type="AlphaFoldDB" id="A0A239L2G5"/>
<comment type="similarity">
    <text evidence="10">Belongs to the glycosyltransferase 28 family. MurG subfamily.</text>
</comment>
<feature type="binding site" evidence="10">
    <location>
        <position position="247"/>
    </location>
    <ligand>
        <name>UDP-N-acetyl-alpha-D-glucosamine</name>
        <dbReference type="ChEBI" id="CHEBI:57705"/>
    </ligand>
</feature>
<feature type="binding site" evidence="10">
    <location>
        <position position="292"/>
    </location>
    <ligand>
        <name>UDP-N-acetyl-alpha-D-glucosamine</name>
        <dbReference type="ChEBI" id="CHEBI:57705"/>
    </ligand>
</feature>
<comment type="caution">
    <text evidence="10">Lacks conserved residue(s) required for the propagation of feature annotation.</text>
</comment>
<keyword evidence="14" id="KW-1185">Reference proteome</keyword>
<sequence length="359" mass="39009">MISGGGTGGHIYPAISIAQALKDMLQSVEILFVGAKGKMEMKKVPEAGFEIEGLWISGIQRKLSTDNLMFPFKLLSSIRQASKLIKKFKPDAVVGVGGYASGPLLYVAGRKGIPTLIQEQNSYAGLTNKWLSKSANTICVAHEGMEKYFPANKIVVTGNPVRKTIKLNPNRKAEAFKHFELDEKQATLLVIGGSLGARTLNESVLSGLEKLEKEGVQLIWQCGGFYKDEMEKRAEGKGGKVVLKDFILQMDFAYACADVVISRAGALSIAELMLTAKPSILVPSPNVAEDHQTINALALVDNDAAEMVKDSEAMDKLIDEAMTLLKNKERQEKLSENIGAMAHENAAIDIANEVMKLVE</sequence>
<dbReference type="Pfam" id="PF04101">
    <property type="entry name" value="Glyco_tran_28_C"/>
    <property type="match status" value="1"/>
</dbReference>
<name>A0A239L2G5_EKHLU</name>
<keyword evidence="7 10" id="KW-0472">Membrane</keyword>
<dbReference type="GO" id="GO:0051991">
    <property type="term" value="F:UDP-N-acetyl-D-glucosamine:N-acetylmuramoyl-L-alanyl-D-glutamyl-meso-2,6-diaminopimelyl-D-alanyl-D-alanine-diphosphoundecaprenol 4-beta-N-acetylglucosaminlytransferase activity"/>
    <property type="evidence" value="ECO:0007669"/>
    <property type="project" value="RHEA"/>
</dbReference>
<evidence type="ECO:0000256" key="10">
    <source>
        <dbReference type="HAMAP-Rule" id="MF_00033"/>
    </source>
</evidence>
<feature type="binding site" evidence="10">
    <location>
        <begin position="7"/>
        <end position="9"/>
    </location>
    <ligand>
        <name>UDP-N-acetyl-alpha-D-glucosamine</name>
        <dbReference type="ChEBI" id="CHEBI:57705"/>
    </ligand>
</feature>
<dbReference type="SUPFAM" id="SSF53756">
    <property type="entry name" value="UDP-Glycosyltransferase/glycogen phosphorylase"/>
    <property type="match status" value="1"/>
</dbReference>
<keyword evidence="2 10" id="KW-0132">Cell division</keyword>
<keyword evidence="4 10" id="KW-0808">Transferase</keyword>
<organism evidence="13 14">
    <name type="scientific">Ekhidna lutea</name>
    <dbReference type="NCBI Taxonomy" id="447679"/>
    <lineage>
        <taxon>Bacteria</taxon>
        <taxon>Pseudomonadati</taxon>
        <taxon>Bacteroidota</taxon>
        <taxon>Cytophagia</taxon>
        <taxon>Cytophagales</taxon>
        <taxon>Reichenbachiellaceae</taxon>
        <taxon>Ekhidna</taxon>
    </lineage>
</organism>
<dbReference type="Proteomes" id="UP000198393">
    <property type="component" value="Unassembled WGS sequence"/>
</dbReference>
<comment type="pathway">
    <text evidence="10">Cell wall biogenesis; peptidoglycan biosynthesis.</text>
</comment>
<dbReference type="Gene3D" id="3.40.50.2000">
    <property type="entry name" value="Glycogen Phosphorylase B"/>
    <property type="match status" value="2"/>
</dbReference>
<keyword evidence="3 10" id="KW-0328">Glycosyltransferase</keyword>
<dbReference type="InterPro" id="IPR006009">
    <property type="entry name" value="GlcNAc_MurG"/>
</dbReference>
<dbReference type="EC" id="2.4.1.227" evidence="10"/>
<evidence type="ECO:0000256" key="3">
    <source>
        <dbReference type="ARBA" id="ARBA00022676"/>
    </source>
</evidence>
<dbReference type="GO" id="GO:0009252">
    <property type="term" value="P:peptidoglycan biosynthetic process"/>
    <property type="evidence" value="ECO:0007669"/>
    <property type="project" value="UniProtKB-UniRule"/>
</dbReference>
<comment type="subcellular location">
    <subcellularLocation>
        <location evidence="10">Cell membrane</location>
        <topology evidence="10">Peripheral membrane protein</topology>
        <orientation evidence="10">Cytoplasmic side</orientation>
    </subcellularLocation>
</comment>
<dbReference type="InterPro" id="IPR007235">
    <property type="entry name" value="Glyco_trans_28_C"/>
</dbReference>
<gene>
    <name evidence="10" type="primary">murG</name>
    <name evidence="13" type="ORF">SAMN05421640_2896</name>
</gene>
<evidence type="ECO:0000313" key="13">
    <source>
        <dbReference type="EMBL" id="SNT24162.1"/>
    </source>
</evidence>
<dbReference type="PANTHER" id="PTHR21015">
    <property type="entry name" value="UDP-N-ACETYLGLUCOSAMINE--N-ACETYLMURAMYL-(PENTAPEPTIDE) PYROPHOSPHORYL-UNDECAPRENOL N-ACETYLGLUCOSAMINE TRANSFERASE 1"/>
    <property type="match status" value="1"/>
</dbReference>
<dbReference type="GO" id="GO:0051301">
    <property type="term" value="P:cell division"/>
    <property type="evidence" value="ECO:0007669"/>
    <property type="project" value="UniProtKB-KW"/>
</dbReference>
<feature type="domain" description="Glycosyl transferase family 28 C-terminal" evidence="12">
    <location>
        <begin position="187"/>
        <end position="343"/>
    </location>
</feature>
<protein>
    <recommendedName>
        <fullName evidence="10">UDP-N-acetylglucosamine--N-acetylmuramyl-(pentapeptide) pyrophosphoryl-undecaprenol N-acetylglucosamine transferase</fullName>
        <ecNumber evidence="10">2.4.1.227</ecNumber>
    </recommendedName>
    <alternativeName>
        <fullName evidence="10">Undecaprenyl-PP-MurNAc-pentapeptide-UDPGlcNAc GlcNAc transferase</fullName>
    </alternativeName>
</protein>
<evidence type="ECO:0000259" key="11">
    <source>
        <dbReference type="Pfam" id="PF03033"/>
    </source>
</evidence>
<dbReference type="EMBL" id="FZPD01000005">
    <property type="protein sequence ID" value="SNT24162.1"/>
    <property type="molecule type" value="Genomic_DNA"/>
</dbReference>
<dbReference type="PANTHER" id="PTHR21015:SF22">
    <property type="entry name" value="GLYCOSYLTRANSFERASE"/>
    <property type="match status" value="1"/>
</dbReference>
<evidence type="ECO:0000256" key="9">
    <source>
        <dbReference type="ARBA" id="ARBA00023316"/>
    </source>
</evidence>
<evidence type="ECO:0000256" key="5">
    <source>
        <dbReference type="ARBA" id="ARBA00022960"/>
    </source>
</evidence>
<feature type="binding site" evidence="10">
    <location>
        <position position="194"/>
    </location>
    <ligand>
        <name>UDP-N-acetyl-alpha-D-glucosamine</name>
        <dbReference type="ChEBI" id="CHEBI:57705"/>
    </ligand>
</feature>
<dbReference type="UniPathway" id="UPA00219"/>
<comment type="catalytic activity">
    <reaction evidence="10">
        <text>di-trans,octa-cis-undecaprenyl diphospho-N-acetyl-alpha-D-muramoyl-L-alanyl-D-glutamyl-meso-2,6-diaminopimeloyl-D-alanyl-D-alanine + UDP-N-acetyl-alpha-D-glucosamine = di-trans,octa-cis-undecaprenyl diphospho-[N-acetyl-alpha-D-glucosaminyl-(1-&gt;4)]-N-acetyl-alpha-D-muramoyl-L-alanyl-D-glutamyl-meso-2,6-diaminopimeloyl-D-alanyl-D-alanine + UDP + H(+)</text>
        <dbReference type="Rhea" id="RHEA:31227"/>
        <dbReference type="ChEBI" id="CHEBI:15378"/>
        <dbReference type="ChEBI" id="CHEBI:57705"/>
        <dbReference type="ChEBI" id="CHEBI:58223"/>
        <dbReference type="ChEBI" id="CHEBI:61387"/>
        <dbReference type="ChEBI" id="CHEBI:61388"/>
        <dbReference type="EC" id="2.4.1.227"/>
    </reaction>
</comment>
<evidence type="ECO:0000256" key="4">
    <source>
        <dbReference type="ARBA" id="ARBA00022679"/>
    </source>
</evidence>
<dbReference type="HAMAP" id="MF_00033">
    <property type="entry name" value="MurG"/>
    <property type="match status" value="1"/>
</dbReference>
<accession>A0A239L2G5</accession>
<keyword evidence="9 10" id="KW-0961">Cell wall biogenesis/degradation</keyword>
<evidence type="ECO:0000256" key="8">
    <source>
        <dbReference type="ARBA" id="ARBA00023306"/>
    </source>
</evidence>
<evidence type="ECO:0000313" key="14">
    <source>
        <dbReference type="Proteomes" id="UP000198393"/>
    </source>
</evidence>
<evidence type="ECO:0000256" key="1">
    <source>
        <dbReference type="ARBA" id="ARBA00022475"/>
    </source>
</evidence>
<dbReference type="GO" id="GO:0005975">
    <property type="term" value="P:carbohydrate metabolic process"/>
    <property type="evidence" value="ECO:0007669"/>
    <property type="project" value="InterPro"/>
</dbReference>
<proteinExistence type="inferred from homology"/>
<evidence type="ECO:0000256" key="6">
    <source>
        <dbReference type="ARBA" id="ARBA00022984"/>
    </source>
</evidence>
<dbReference type="InterPro" id="IPR004276">
    <property type="entry name" value="GlycoTrans_28_N"/>
</dbReference>
<dbReference type="NCBIfam" id="TIGR01133">
    <property type="entry name" value="murG"/>
    <property type="match status" value="1"/>
</dbReference>
<keyword evidence="5 10" id="KW-0133">Cell shape</keyword>
<evidence type="ECO:0000256" key="2">
    <source>
        <dbReference type="ARBA" id="ARBA00022618"/>
    </source>
</evidence>
<evidence type="ECO:0000256" key="7">
    <source>
        <dbReference type="ARBA" id="ARBA00023136"/>
    </source>
</evidence>
<dbReference type="GO" id="GO:0071555">
    <property type="term" value="P:cell wall organization"/>
    <property type="evidence" value="ECO:0007669"/>
    <property type="project" value="UniProtKB-KW"/>
</dbReference>
<keyword evidence="1 10" id="KW-1003">Cell membrane</keyword>